<keyword evidence="3" id="KW-1185">Reference proteome</keyword>
<evidence type="ECO:0000313" key="3">
    <source>
        <dbReference type="Proteomes" id="UP000293296"/>
    </source>
</evidence>
<dbReference type="EMBL" id="CP026538">
    <property type="protein sequence ID" value="QAZ69326.1"/>
    <property type="molecule type" value="Genomic_DNA"/>
</dbReference>
<gene>
    <name evidence="2" type="ORF">C3Y92_19620</name>
</gene>
<dbReference type="Proteomes" id="UP000293296">
    <property type="component" value="Chromosome"/>
</dbReference>
<dbReference type="InterPro" id="IPR035924">
    <property type="entry name" value="FlaG-like_sf"/>
</dbReference>
<evidence type="ECO:0000256" key="1">
    <source>
        <dbReference type="SAM" id="MobiDB-lite"/>
    </source>
</evidence>
<dbReference type="InterPro" id="IPR005186">
    <property type="entry name" value="FlaG"/>
</dbReference>
<dbReference type="OrthoDB" id="5461069at2"/>
<feature type="compositionally biased region" description="Basic and acidic residues" evidence="1">
    <location>
        <begin position="42"/>
        <end position="51"/>
    </location>
</feature>
<dbReference type="AlphaFoldDB" id="A0A4P6HR65"/>
<name>A0A4P6HR65_9BACT</name>
<dbReference type="Gene3D" id="3.30.160.170">
    <property type="entry name" value="FlaG-like"/>
    <property type="match status" value="1"/>
</dbReference>
<organism evidence="2 3">
    <name type="scientific">Solidesulfovibrio carbinolicus</name>
    <dbReference type="NCBI Taxonomy" id="296842"/>
    <lineage>
        <taxon>Bacteria</taxon>
        <taxon>Pseudomonadati</taxon>
        <taxon>Thermodesulfobacteriota</taxon>
        <taxon>Desulfovibrionia</taxon>
        <taxon>Desulfovibrionales</taxon>
        <taxon>Desulfovibrionaceae</taxon>
        <taxon>Solidesulfovibrio</taxon>
    </lineage>
</organism>
<sequence>MEDRRVRAAKAAMSDSANTPLLGATAPAQTAPQRTASAPVAERQKIEEHDAQSTVRDIQAAFPNRSIALRIDEATQIVQTLVRDDATGKLLRELPDEEWLRLVVKLRAFAAEAILDKSV</sequence>
<feature type="region of interest" description="Disordered" evidence="1">
    <location>
        <begin position="1"/>
        <end position="54"/>
    </location>
</feature>
<reference evidence="2 3" key="1">
    <citation type="submission" date="2018-02" db="EMBL/GenBank/DDBJ databases">
        <title>Genome sequence of Desulfovibrio carbinolicus DSM 3852.</title>
        <authorList>
            <person name="Wilbanks E."/>
            <person name="Skennerton C.T."/>
            <person name="Orphan V.J."/>
        </authorList>
    </citation>
    <scope>NUCLEOTIDE SEQUENCE [LARGE SCALE GENOMIC DNA]</scope>
    <source>
        <strain evidence="2 3">DSM 3852</strain>
    </source>
</reference>
<protein>
    <submittedName>
        <fullName evidence="2">Flagellar biosynthesis protein FlaG</fullName>
    </submittedName>
</protein>
<accession>A0A4P6HR65</accession>
<dbReference type="SUPFAM" id="SSF160214">
    <property type="entry name" value="FlaG-like"/>
    <property type="match status" value="1"/>
</dbReference>
<evidence type="ECO:0000313" key="2">
    <source>
        <dbReference type="EMBL" id="QAZ69326.1"/>
    </source>
</evidence>
<dbReference type="KEGG" id="dcb:C3Y92_19620"/>
<keyword evidence="2" id="KW-0282">Flagellum</keyword>
<keyword evidence="2" id="KW-0969">Cilium</keyword>
<dbReference type="Pfam" id="PF03646">
    <property type="entry name" value="FlaG"/>
    <property type="match status" value="1"/>
</dbReference>
<feature type="compositionally biased region" description="Low complexity" evidence="1">
    <location>
        <begin position="19"/>
        <end position="39"/>
    </location>
</feature>
<keyword evidence="2" id="KW-0966">Cell projection</keyword>
<proteinExistence type="predicted"/>